<sequence>MSGTIYSPVDDKVFEKAARLSLGDLIVREKESDGVIFMAHRICPNQLSGQAKDCDGENRPLEMEFDKIEAWARIDRLFQFPNSMGPVGTLLCSPSIDDSTIRDAAYHYETLLGATDAIACDGKGNFIAAANWFLLHISCVNAMQITTIRNGLYLAGRIGCNKLMIEFDNSFAVEAIQLGGDHHCRNGRLITESFHNKATTRRHALLAPLLAGESATFPPPNPPHSRDWDGRAQVRFIEVFLPEDGGLDGITLVHLWNVGRKIYAEVCVLGSDGWGVPASAEMELPAHMELAAQRYDERFLADMLPPVLGKVFMVTTSGGFTLGLDLATASFFTLELPDGVQNNYKLSCAENSGLYLVGADGFQLSVWLHPMIGDDDGAGNWRLVDTFCVHETCTRHVGHYRVPLFNFIAVDFVGDNAGFAILDHPASDILFYVHLRSRVVEKVYQKPISLFTTLAAGRLHISPVMMTWPPIFPALNEGHDQEE</sequence>
<protein>
    <recommendedName>
        <fullName evidence="1">F-box protein AT5G49610-like beta-propeller domain-containing protein</fullName>
    </recommendedName>
</protein>
<dbReference type="AlphaFoldDB" id="M7ZJK4"/>
<proteinExistence type="predicted"/>
<dbReference type="InterPro" id="IPR056594">
    <property type="entry name" value="AT5G49610-like_b-prop"/>
</dbReference>
<evidence type="ECO:0000259" key="1">
    <source>
        <dbReference type="Pfam" id="PF23635"/>
    </source>
</evidence>
<dbReference type="PANTHER" id="PTHR33207">
    <property type="entry name" value="F-BOX DOMAIN CONTAINING PROTEIN-RELATED"/>
    <property type="match status" value="1"/>
</dbReference>
<accession>M7ZJK4</accession>
<name>M7ZJK4_TRIUA</name>
<dbReference type="Pfam" id="PF23635">
    <property type="entry name" value="Beta-prop_AT5G49610-like"/>
    <property type="match status" value="1"/>
</dbReference>
<dbReference type="EMBL" id="KD069783">
    <property type="protein sequence ID" value="EMS63403.1"/>
    <property type="molecule type" value="Genomic_DNA"/>
</dbReference>
<feature type="domain" description="F-box protein AT5G49610-like beta-propeller" evidence="1">
    <location>
        <begin position="183"/>
        <end position="472"/>
    </location>
</feature>
<reference evidence="2" key="1">
    <citation type="journal article" date="2013" name="Nature">
        <title>Draft genome of the wheat A-genome progenitor Triticum urartu.</title>
        <authorList>
            <person name="Ling H.Q."/>
            <person name="Zhao S."/>
            <person name="Liu D."/>
            <person name="Wang J."/>
            <person name="Sun H."/>
            <person name="Zhang C."/>
            <person name="Fan H."/>
            <person name="Li D."/>
            <person name="Dong L."/>
            <person name="Tao Y."/>
            <person name="Gao C."/>
            <person name="Wu H."/>
            <person name="Li Y."/>
            <person name="Cui Y."/>
            <person name="Guo X."/>
            <person name="Zheng S."/>
            <person name="Wang B."/>
            <person name="Yu K."/>
            <person name="Liang Q."/>
            <person name="Yang W."/>
            <person name="Lou X."/>
            <person name="Chen J."/>
            <person name="Feng M."/>
            <person name="Jian J."/>
            <person name="Zhang X."/>
            <person name="Luo G."/>
            <person name="Jiang Y."/>
            <person name="Liu J."/>
            <person name="Wang Z."/>
            <person name="Sha Y."/>
            <person name="Zhang B."/>
            <person name="Wu H."/>
            <person name="Tang D."/>
            <person name="Shen Q."/>
            <person name="Xue P."/>
            <person name="Zou S."/>
            <person name="Wang X."/>
            <person name="Liu X."/>
            <person name="Wang F."/>
            <person name="Yang Y."/>
            <person name="An X."/>
            <person name="Dong Z."/>
            <person name="Zhang K."/>
            <person name="Zhang X."/>
            <person name="Luo M.C."/>
            <person name="Dvorak J."/>
            <person name="Tong Y."/>
            <person name="Wang J."/>
            <person name="Yang H."/>
            <person name="Li Z."/>
            <person name="Wang D."/>
            <person name="Zhang A."/>
            <person name="Wang J."/>
        </authorList>
    </citation>
    <scope>NUCLEOTIDE SEQUENCE</scope>
</reference>
<organism evidence="2">
    <name type="scientific">Triticum urartu</name>
    <name type="common">Red wild einkorn</name>
    <name type="synonym">Crithodium urartu</name>
    <dbReference type="NCBI Taxonomy" id="4572"/>
    <lineage>
        <taxon>Eukaryota</taxon>
        <taxon>Viridiplantae</taxon>
        <taxon>Streptophyta</taxon>
        <taxon>Embryophyta</taxon>
        <taxon>Tracheophyta</taxon>
        <taxon>Spermatophyta</taxon>
        <taxon>Magnoliopsida</taxon>
        <taxon>Liliopsida</taxon>
        <taxon>Poales</taxon>
        <taxon>Poaceae</taxon>
        <taxon>BOP clade</taxon>
        <taxon>Pooideae</taxon>
        <taxon>Triticodae</taxon>
        <taxon>Triticeae</taxon>
        <taxon>Triticinae</taxon>
        <taxon>Triticum</taxon>
    </lineage>
</organism>
<gene>
    <name evidence="2" type="ORF">TRIUR3_12007</name>
</gene>
<dbReference type="eggNOG" id="ENOG502R7VM">
    <property type="taxonomic scope" value="Eukaryota"/>
</dbReference>
<evidence type="ECO:0000313" key="2">
    <source>
        <dbReference type="EMBL" id="EMS63403.1"/>
    </source>
</evidence>